<proteinExistence type="predicted"/>
<accession>A0A6V8PVF0</accession>
<name>A0A6V8PVF0_9ACTN</name>
<comment type="caution">
    <text evidence="1">The sequence shown here is derived from an EMBL/GenBank/DDBJ whole genome shotgun (WGS) entry which is preliminary data.</text>
</comment>
<feature type="non-terminal residue" evidence="1">
    <location>
        <position position="1"/>
    </location>
</feature>
<dbReference type="Proteomes" id="UP000576480">
    <property type="component" value="Unassembled WGS sequence"/>
</dbReference>
<evidence type="ECO:0000313" key="2">
    <source>
        <dbReference type="Proteomes" id="UP000576480"/>
    </source>
</evidence>
<gene>
    <name evidence="1" type="ORF">HKBW3S43_02035</name>
</gene>
<evidence type="ECO:0000313" key="1">
    <source>
        <dbReference type="EMBL" id="GFP36247.1"/>
    </source>
</evidence>
<organism evidence="1 2">
    <name type="scientific">Candidatus Hakubella thermalkaliphila</name>
    <dbReference type="NCBI Taxonomy" id="2754717"/>
    <lineage>
        <taxon>Bacteria</taxon>
        <taxon>Bacillati</taxon>
        <taxon>Actinomycetota</taxon>
        <taxon>Actinomycetota incertae sedis</taxon>
        <taxon>Candidatus Hakubellales</taxon>
        <taxon>Candidatus Hakubellaceae</taxon>
        <taxon>Candidatus Hakubella</taxon>
    </lineage>
</organism>
<dbReference type="EMBL" id="BLSB01000515">
    <property type="protein sequence ID" value="GFP36247.1"/>
    <property type="molecule type" value="Genomic_DNA"/>
</dbReference>
<dbReference type="AlphaFoldDB" id="A0A6V8PVF0"/>
<protein>
    <submittedName>
        <fullName evidence="1">Uncharacterized protein</fullName>
    </submittedName>
</protein>
<sequence length="25" mass="2600">PVSAVTGEGIKGLLLYLSARIEGKK</sequence>
<reference evidence="1 2" key="1">
    <citation type="journal article" date="2020" name="Front. Microbiol.">
        <title>Single-cell genomics of novel Actinobacteria with the Wood-Ljungdahl pathway discovered in a serpentinizing system.</title>
        <authorList>
            <person name="Merino N."/>
            <person name="Kawai M."/>
            <person name="Boyd E.S."/>
            <person name="Colman D.R."/>
            <person name="McGlynn S.E."/>
            <person name="Nealson K.H."/>
            <person name="Kurokawa K."/>
            <person name="Hongoh Y."/>
        </authorList>
    </citation>
    <scope>NUCLEOTIDE SEQUENCE [LARGE SCALE GENOMIC DNA]</scope>
    <source>
        <strain evidence="1 2">S43</strain>
    </source>
</reference>